<organism evidence="2">
    <name type="scientific">Providencia stuartii</name>
    <dbReference type="NCBI Taxonomy" id="588"/>
    <lineage>
        <taxon>Bacteria</taxon>
        <taxon>Pseudomonadati</taxon>
        <taxon>Pseudomonadota</taxon>
        <taxon>Gammaproteobacteria</taxon>
        <taxon>Enterobacterales</taxon>
        <taxon>Morganellaceae</taxon>
        <taxon>Providencia</taxon>
    </lineage>
</organism>
<dbReference type="InterPro" id="IPR010718">
    <property type="entry name" value="DUF1294"/>
</dbReference>
<evidence type="ECO:0000313" key="2">
    <source>
        <dbReference type="EMBL" id="QSM62608.1"/>
    </source>
</evidence>
<dbReference type="EMBL" id="MT813046">
    <property type="protein sequence ID" value="QSM62608.1"/>
    <property type="molecule type" value="Genomic_DNA"/>
</dbReference>
<keyword evidence="1" id="KW-0812">Transmembrane</keyword>
<reference evidence="2" key="1">
    <citation type="submission" date="2020-07" db="EMBL/GenBank/DDBJ databases">
        <title>Persistence and transmission of plasmid-borne blaNDM genes carried by diverse species of Enterobacterium in a Chinese goose farm.</title>
        <authorList>
            <person name="Fang L.-X."/>
            <person name="Cen D.-J."/>
        </authorList>
    </citation>
    <scope>NUCLEOTIDE SEQUENCE</scope>
    <source>
        <strain evidence="2">M2</strain>
        <plasmid evidence="2">pM2-1</plasmid>
    </source>
</reference>
<geneLocation type="plasmid" evidence="2">
    <name>pM2-1</name>
</geneLocation>
<evidence type="ECO:0008006" key="3">
    <source>
        <dbReference type="Google" id="ProtNLM"/>
    </source>
</evidence>
<keyword evidence="1" id="KW-1133">Transmembrane helix</keyword>
<dbReference type="RefSeq" id="WP_226617172.1">
    <property type="nucleotide sequence ID" value="NZ_CP095444.1"/>
</dbReference>
<protein>
    <recommendedName>
        <fullName evidence="3">DUF1294 domain-containing protein</fullName>
    </recommendedName>
</protein>
<sequence>MMFYAYSVLWMIAWSLISIYVYRKDKQQAIERGPRVEELTLDALAFLGGWPGCIIAQQMFKHKTRSAYQRRFRALVGAWVLGYASLWYFLWVGQII</sequence>
<name>A0A899NG77_PROST</name>
<dbReference type="Pfam" id="PF06961">
    <property type="entry name" value="DUF1294"/>
    <property type="match status" value="1"/>
</dbReference>
<feature type="transmembrane region" description="Helical" evidence="1">
    <location>
        <begin position="6"/>
        <end position="22"/>
    </location>
</feature>
<evidence type="ECO:0000256" key="1">
    <source>
        <dbReference type="SAM" id="Phobius"/>
    </source>
</evidence>
<feature type="transmembrane region" description="Helical" evidence="1">
    <location>
        <begin position="72"/>
        <end position="91"/>
    </location>
</feature>
<accession>A0A899NG77</accession>
<keyword evidence="2" id="KW-0614">Plasmid</keyword>
<proteinExistence type="predicted"/>
<dbReference type="AlphaFoldDB" id="A0A899NG77"/>
<gene>
    <name evidence="2" type="ORF">EKPLLCFL_00373</name>
</gene>
<keyword evidence="1" id="KW-0472">Membrane</keyword>